<dbReference type="PANTHER" id="PTHR47092">
    <property type="entry name" value="CAT EYE SYNDROME CRITICAL REGION PROTEIN 2"/>
    <property type="match status" value="1"/>
</dbReference>
<proteinExistence type="predicted"/>
<dbReference type="EMBL" id="UYWY01020292">
    <property type="protein sequence ID" value="VDM41133.1"/>
    <property type="molecule type" value="Genomic_DNA"/>
</dbReference>
<evidence type="ECO:0000313" key="4">
    <source>
        <dbReference type="WBParaSite" id="TCNE_0000981201-mRNA-1"/>
    </source>
</evidence>
<feature type="compositionally biased region" description="Basic and acidic residues" evidence="1">
    <location>
        <begin position="219"/>
        <end position="236"/>
    </location>
</feature>
<feature type="region of interest" description="Disordered" evidence="1">
    <location>
        <begin position="524"/>
        <end position="553"/>
    </location>
</feature>
<dbReference type="PANTHER" id="PTHR47092:SF1">
    <property type="entry name" value="CHROMATIN REMODELING REGULATOR CECR2"/>
    <property type="match status" value="1"/>
</dbReference>
<dbReference type="Proteomes" id="UP000050794">
    <property type="component" value="Unassembled WGS sequence"/>
</dbReference>
<evidence type="ECO:0000313" key="3">
    <source>
        <dbReference type="Proteomes" id="UP000050794"/>
    </source>
</evidence>
<keyword evidence="3" id="KW-1185">Reference proteome</keyword>
<dbReference type="AlphaFoldDB" id="A0A183UMU2"/>
<accession>A0A183UMU2</accession>
<feature type="region of interest" description="Disordered" evidence="1">
    <location>
        <begin position="324"/>
        <end position="351"/>
    </location>
</feature>
<evidence type="ECO:0000313" key="2">
    <source>
        <dbReference type="EMBL" id="VDM41133.1"/>
    </source>
</evidence>
<feature type="compositionally biased region" description="Basic and acidic residues" evidence="1">
    <location>
        <begin position="527"/>
        <end position="552"/>
    </location>
</feature>
<name>A0A183UMU2_TOXCA</name>
<evidence type="ECO:0000256" key="1">
    <source>
        <dbReference type="SAM" id="MobiDB-lite"/>
    </source>
</evidence>
<dbReference type="InterPro" id="IPR029614">
    <property type="entry name" value="CECR2"/>
</dbReference>
<reference evidence="4" key="1">
    <citation type="submission" date="2016-06" db="UniProtKB">
        <authorList>
            <consortium name="WormBaseParasite"/>
        </authorList>
    </citation>
    <scope>IDENTIFICATION</scope>
</reference>
<dbReference type="GO" id="GO:0090537">
    <property type="term" value="C:CERF complex"/>
    <property type="evidence" value="ECO:0007669"/>
    <property type="project" value="InterPro"/>
</dbReference>
<reference evidence="2 3" key="2">
    <citation type="submission" date="2018-11" db="EMBL/GenBank/DDBJ databases">
        <authorList>
            <consortium name="Pathogen Informatics"/>
        </authorList>
    </citation>
    <scope>NUCLEOTIDE SEQUENCE [LARGE SCALE GENOMIC DNA]</scope>
</reference>
<gene>
    <name evidence="2" type="ORF">TCNE_LOCUS9812</name>
</gene>
<feature type="region of interest" description="Disordered" evidence="1">
    <location>
        <begin position="211"/>
        <end position="300"/>
    </location>
</feature>
<organism evidence="3 4">
    <name type="scientific">Toxocara canis</name>
    <name type="common">Canine roundworm</name>
    <dbReference type="NCBI Taxonomy" id="6265"/>
    <lineage>
        <taxon>Eukaryota</taxon>
        <taxon>Metazoa</taxon>
        <taxon>Ecdysozoa</taxon>
        <taxon>Nematoda</taxon>
        <taxon>Chromadorea</taxon>
        <taxon>Rhabditida</taxon>
        <taxon>Spirurina</taxon>
        <taxon>Ascaridomorpha</taxon>
        <taxon>Ascaridoidea</taxon>
        <taxon>Toxocaridae</taxon>
        <taxon>Toxocara</taxon>
    </lineage>
</organism>
<dbReference type="WBParaSite" id="TCNE_0000981201-mRNA-1">
    <property type="protein sequence ID" value="TCNE_0000981201-mRNA-1"/>
    <property type="gene ID" value="TCNE_0000981201"/>
</dbReference>
<dbReference type="GO" id="GO:0006338">
    <property type="term" value="P:chromatin remodeling"/>
    <property type="evidence" value="ECO:0007669"/>
    <property type="project" value="InterPro"/>
</dbReference>
<sequence>MAILNKCDKEVSTSMNLALVFDFFNKFSDAFNLTKVTEEELDEAVSASADSLGSRVLVRVIVELLCGFTSIDCTHQMRMYHRNRVYRETTEENYNISLWEFFDHDWKIFMHKKTDLRNFFCSSKETADLFKFEPRIRAAILYDLCQYRLACLDAQDVIDSVIDESESPMGDQLRTTPIGGFTDEKYYYLGGTWVYRWKCLSTRITKWDMEVSSASHRRTNAEKRALREAGERRSQEQRSSGGKRRKLTGSENGVVKKEDSAGIGAKESMNNADVVNGDCKESSSEISDGESVALEASEKGDGLIRESRPVLIDKMNGFVHLQKETGETGGEENLKVVPVSDNNSTDGAVGELDPEDYFESLRNKDFLWEVVCRNEDHIHFLIEYFRETHKVGHGALAKALIDVVLPSVQKILQARKIAEKKKNRLVAVEVNGLYAGSHELRHSRRLEQKRIEREKRMEVKRLYLFALLNQEQRKLEMELENQLREEEWKRAITGGTSLPGVSKQLSREERARLREQRIEQYSLARRLKMEGKDKASEKKDAASESSHNDELSGIRLPAQKLAVGEYGEASSSNTVLLESVEGSGPPKGKFCGNLPGRGTSCGVPEAQTTVMACSAASRRPNGQSFVTANWPVAETSSENVNSVAGSWQQFSCFSGQYQNVDWNKRQYRSTGEGASSTCSNRSGILSRKGVSAPRVVHNEFLVRKSFQNVYDSCTGSLARGERINLQGYSEYGVSRSAKNSTGPCCSGETVGLSSARTRPVNWMCHGMRRAGQSRPEACNTASMSLPWRSTVSVPSKQTEAANETAVLQETRPASADFYRTARAPSYVNESASSSTDSALWSVDNDGEASQEESAAAAKGFVDYPAFKDGQLRWFRIVEPVGTRIILQRDEPLKEHDYFLPTVEQIVANEWKFLVEPIDETSPIEKTEFLLQFGQQFGKHILYSVGFLIIAENAQGDRSNDTLGNLKHAQKACGDGYVVCDVSFVSMGLIVTSGKLITGSQDERGRDFHAFKVAVVGGVVSSCWVVTQLPEISLDHLAEFSFCLTVQLILLPVWGASCAFPDSQEVVIRIVVRNVKILISQFCLRVLC</sequence>
<protein>
    <submittedName>
        <fullName evidence="4">DDT domain-containing protein</fullName>
    </submittedName>
</protein>